<dbReference type="Proteomes" id="UP000193963">
    <property type="component" value="Unassembled WGS sequence"/>
</dbReference>
<evidence type="ECO:0000313" key="9">
    <source>
        <dbReference type="Proteomes" id="UP000193963"/>
    </source>
</evidence>
<evidence type="ECO:0000259" key="7">
    <source>
        <dbReference type="Pfam" id="PF13860"/>
    </source>
</evidence>
<evidence type="ECO:0000256" key="2">
    <source>
        <dbReference type="ARBA" id="ARBA00016013"/>
    </source>
</evidence>
<protein>
    <recommendedName>
        <fullName evidence="2 5">Basal-body rod modification protein FlgD</fullName>
    </recommendedName>
</protein>
<dbReference type="NCBIfam" id="NF009453">
    <property type="entry name" value="PRK12813.1"/>
    <property type="match status" value="1"/>
</dbReference>
<evidence type="ECO:0000256" key="1">
    <source>
        <dbReference type="ARBA" id="ARBA00010577"/>
    </source>
</evidence>
<comment type="similarity">
    <text evidence="1 5">Belongs to the FlgD family.</text>
</comment>
<keyword evidence="3 5" id="KW-1005">Bacterial flagellum biogenesis</keyword>
<proteinExistence type="inferred from homology"/>
<feature type="domain" description="FlgD/Vpr Ig-like" evidence="7">
    <location>
        <begin position="109"/>
        <end position="174"/>
    </location>
</feature>
<name>A0A1X6ZNT3_9RHOB</name>
<feature type="region of interest" description="Disordered" evidence="6">
    <location>
        <begin position="1"/>
        <end position="22"/>
    </location>
</feature>
<gene>
    <name evidence="8" type="primary">flgD</name>
    <name evidence="8" type="ORF">PSM7751_02818</name>
</gene>
<dbReference type="AlphaFoldDB" id="A0A1X6ZNT3"/>
<dbReference type="RefSeq" id="WP_085888840.1">
    <property type="nucleotide sequence ID" value="NZ_FWFN01000005.1"/>
</dbReference>
<dbReference type="GO" id="GO:0044781">
    <property type="term" value="P:bacterial-type flagellum organization"/>
    <property type="evidence" value="ECO:0007669"/>
    <property type="project" value="UniProtKB-UniRule"/>
</dbReference>
<accession>A0A1X6ZNT3</accession>
<dbReference type="Pfam" id="PF13860">
    <property type="entry name" value="FlgD_ig"/>
    <property type="match status" value="1"/>
</dbReference>
<reference evidence="8 9" key="1">
    <citation type="submission" date="2017-03" db="EMBL/GenBank/DDBJ databases">
        <authorList>
            <person name="Afonso C.L."/>
            <person name="Miller P.J."/>
            <person name="Scott M.A."/>
            <person name="Spackman E."/>
            <person name="Goraichik I."/>
            <person name="Dimitrov K.M."/>
            <person name="Suarez D.L."/>
            <person name="Swayne D.E."/>
        </authorList>
    </citation>
    <scope>NUCLEOTIDE SEQUENCE [LARGE SCALE GENOMIC DNA]</scope>
    <source>
        <strain evidence="8 9">CECT 7751</strain>
    </source>
</reference>
<dbReference type="InterPro" id="IPR025965">
    <property type="entry name" value="FlgD/Vpr_Ig-like"/>
</dbReference>
<evidence type="ECO:0000256" key="5">
    <source>
        <dbReference type="RuleBase" id="RU362076"/>
    </source>
</evidence>
<dbReference type="Pfam" id="PF03963">
    <property type="entry name" value="FlgD"/>
    <property type="match status" value="1"/>
</dbReference>
<organism evidence="8 9">
    <name type="scientific">Pseudooceanicola marinus</name>
    <dbReference type="NCBI Taxonomy" id="396013"/>
    <lineage>
        <taxon>Bacteria</taxon>
        <taxon>Pseudomonadati</taxon>
        <taxon>Pseudomonadota</taxon>
        <taxon>Alphaproteobacteria</taxon>
        <taxon>Rhodobacterales</taxon>
        <taxon>Paracoccaceae</taxon>
        <taxon>Pseudooceanicola</taxon>
    </lineage>
</organism>
<dbReference type="Gene3D" id="2.60.40.4070">
    <property type="match status" value="1"/>
</dbReference>
<sequence>MDSITSATAAAANSARAATTPETATAISSDFETFLQMLSTQLQNQDPMDPVKSEDFAVQLATFSGVEQQVLTNNLLQDLSSRMIASSMSDLASWVGLEARSAAPAAWSGTPVDVSINPLAAADRTVLVVRNASGSEVYRATVPVTADTVSWDGRNAAGQVLPHGNYTFELENYAGDDLLATDLLESYALVTEARIMDGQTVLVTASGELVPSDLVTGLRQPED</sequence>
<evidence type="ECO:0000256" key="6">
    <source>
        <dbReference type="SAM" id="MobiDB-lite"/>
    </source>
</evidence>
<evidence type="ECO:0000256" key="4">
    <source>
        <dbReference type="ARBA" id="ARBA00024746"/>
    </source>
</evidence>
<comment type="function">
    <text evidence="4 5">Required for flagellar hook formation. May act as a scaffolding protein.</text>
</comment>
<evidence type="ECO:0000313" key="8">
    <source>
        <dbReference type="EMBL" id="SLN56684.1"/>
    </source>
</evidence>
<dbReference type="EMBL" id="FWFN01000005">
    <property type="protein sequence ID" value="SLN56684.1"/>
    <property type="molecule type" value="Genomic_DNA"/>
</dbReference>
<keyword evidence="9" id="KW-1185">Reference proteome</keyword>
<evidence type="ECO:0000256" key="3">
    <source>
        <dbReference type="ARBA" id="ARBA00022795"/>
    </source>
</evidence>
<dbReference type="InterPro" id="IPR005648">
    <property type="entry name" value="FlgD"/>
</dbReference>
<dbReference type="OrthoDB" id="9785233at2"/>